<evidence type="ECO:0000313" key="3">
    <source>
        <dbReference type="EMBL" id="MDQ0291190.1"/>
    </source>
</evidence>
<dbReference type="CDD" id="cd05233">
    <property type="entry name" value="SDR_c"/>
    <property type="match status" value="1"/>
</dbReference>
<comment type="caution">
    <text evidence="3">The sequence shown here is derived from an EMBL/GenBank/DDBJ whole genome shotgun (WGS) entry which is preliminary data.</text>
</comment>
<proteinExistence type="inferred from homology"/>
<gene>
    <name evidence="3" type="ORF">J3R75_003297</name>
</gene>
<protein>
    <submittedName>
        <fullName evidence="3">NAD(P)-dependent dehydrogenase (Short-subunit alcohol dehydrogenase family)</fullName>
    </submittedName>
</protein>
<reference evidence="3" key="1">
    <citation type="submission" date="2023-07" db="EMBL/GenBank/DDBJ databases">
        <title>Genomic Encyclopedia of Type Strains, Phase IV (KMG-IV): sequencing the most valuable type-strain genomes for metagenomic binning, comparative biology and taxonomic classification.</title>
        <authorList>
            <person name="Goeker M."/>
        </authorList>
    </citation>
    <scope>NUCLEOTIDE SEQUENCE</scope>
    <source>
        <strain evidence="3">DSM 24202</strain>
    </source>
</reference>
<dbReference type="GO" id="GO:0016491">
    <property type="term" value="F:oxidoreductase activity"/>
    <property type="evidence" value="ECO:0007669"/>
    <property type="project" value="UniProtKB-KW"/>
</dbReference>
<sequence length="250" mass="26135">MLNELFTLKGKRALITGSSRGIGRAIAMLYAEAGAHVIIHGSKPSAKLDEALAEARALGASAEAVSADIGDINAVKGLIQAVGDVDILVLNASMQHYQTVPDFDPETFALDVNANLRSCFLLLQGFLPGMQQRRFGRIISIGSVNQWRPGARLAIYASTKAAQFNLVLNCARAYAADGITANSISPGVIDTDRNAEALADPAIVEKLRSLVPARRFGSAMDCAGAALLLASPAGAYINGADIAIDGGMKL</sequence>
<name>A0AAE4AQ50_9BACT</name>
<dbReference type="PANTHER" id="PTHR42879">
    <property type="entry name" value="3-OXOACYL-(ACYL-CARRIER-PROTEIN) REDUCTASE"/>
    <property type="match status" value="1"/>
</dbReference>
<dbReference type="AlphaFoldDB" id="A0AAE4AQ50"/>
<organism evidence="3 4">
    <name type="scientific">Oligosphaera ethanolica</name>
    <dbReference type="NCBI Taxonomy" id="760260"/>
    <lineage>
        <taxon>Bacteria</taxon>
        <taxon>Pseudomonadati</taxon>
        <taxon>Lentisphaerota</taxon>
        <taxon>Oligosphaeria</taxon>
        <taxon>Oligosphaerales</taxon>
        <taxon>Oligosphaeraceae</taxon>
        <taxon>Oligosphaera</taxon>
    </lineage>
</organism>
<comment type="similarity">
    <text evidence="1">Belongs to the short-chain dehydrogenases/reductases (SDR) family.</text>
</comment>
<dbReference type="InterPro" id="IPR050259">
    <property type="entry name" value="SDR"/>
</dbReference>
<dbReference type="Pfam" id="PF13561">
    <property type="entry name" value="adh_short_C2"/>
    <property type="match status" value="1"/>
</dbReference>
<evidence type="ECO:0000256" key="2">
    <source>
        <dbReference type="ARBA" id="ARBA00023002"/>
    </source>
</evidence>
<dbReference type="RefSeq" id="WP_307263619.1">
    <property type="nucleotide sequence ID" value="NZ_JAUSVL010000001.1"/>
</dbReference>
<evidence type="ECO:0000313" key="4">
    <source>
        <dbReference type="Proteomes" id="UP001238163"/>
    </source>
</evidence>
<dbReference type="Proteomes" id="UP001238163">
    <property type="component" value="Unassembled WGS sequence"/>
</dbReference>
<evidence type="ECO:0000256" key="1">
    <source>
        <dbReference type="ARBA" id="ARBA00006484"/>
    </source>
</evidence>
<dbReference type="FunFam" id="3.40.50.720:FF:000173">
    <property type="entry name" value="3-oxoacyl-[acyl-carrier protein] reductase"/>
    <property type="match status" value="1"/>
</dbReference>
<dbReference type="EMBL" id="JAUSVL010000001">
    <property type="protein sequence ID" value="MDQ0291190.1"/>
    <property type="molecule type" value="Genomic_DNA"/>
</dbReference>
<dbReference type="PRINTS" id="PR00081">
    <property type="entry name" value="GDHRDH"/>
</dbReference>
<keyword evidence="2" id="KW-0560">Oxidoreductase</keyword>
<keyword evidence="4" id="KW-1185">Reference proteome</keyword>
<dbReference type="Gene3D" id="3.40.50.720">
    <property type="entry name" value="NAD(P)-binding Rossmann-like Domain"/>
    <property type="match status" value="1"/>
</dbReference>
<accession>A0AAE4AQ50</accession>
<dbReference type="InterPro" id="IPR036291">
    <property type="entry name" value="NAD(P)-bd_dom_sf"/>
</dbReference>
<dbReference type="InterPro" id="IPR002347">
    <property type="entry name" value="SDR_fam"/>
</dbReference>
<dbReference type="SUPFAM" id="SSF51735">
    <property type="entry name" value="NAD(P)-binding Rossmann-fold domains"/>
    <property type="match status" value="1"/>
</dbReference>